<sequence>MNKPVNQKIRVMFFKKSGKYYTVGNAIVNHFLWEDEFKHDLVNTQDSLKDGWQGEFQVLTEELDDDNETSNFATFLFDAESFVGIEREGKNE</sequence>
<evidence type="ECO:0000313" key="2">
    <source>
        <dbReference type="Proteomes" id="UP000307201"/>
    </source>
</evidence>
<accession>A0A5R9BSK2</accession>
<evidence type="ECO:0000313" key="1">
    <source>
        <dbReference type="EMBL" id="TLQ03696.1"/>
    </source>
</evidence>
<reference evidence="1 2" key="1">
    <citation type="submission" date="2019-05" db="EMBL/GenBank/DDBJ databases">
        <title>The metagenome of a microbial culture collection derived from dairy environment covers the genomic content of the human microbiome.</title>
        <authorList>
            <person name="Roder T."/>
            <person name="Wuthrich D."/>
            <person name="Sattari Z."/>
            <person name="Von Ah U."/>
            <person name="Bar C."/>
            <person name="Ronchi F."/>
            <person name="Macpherson A.J."/>
            <person name="Ganal-Vonarburg S.C."/>
            <person name="Bruggmann R."/>
            <person name="Vergeres G."/>
        </authorList>
    </citation>
    <scope>NUCLEOTIDE SEQUENCE [LARGE SCALE GENOMIC DNA]</scope>
    <source>
        <strain evidence="1 2">FAM 24235</strain>
    </source>
</reference>
<dbReference type="Proteomes" id="UP000307201">
    <property type="component" value="Unassembled WGS sequence"/>
</dbReference>
<name>A0A5R9BSK2_9LACT</name>
<comment type="caution">
    <text evidence="1">The sequence shown here is derived from an EMBL/GenBank/DDBJ whole genome shotgun (WGS) entry which is preliminary data.</text>
</comment>
<organism evidence="1 2">
    <name type="scientific">Marinilactibacillus psychrotolerans</name>
    <dbReference type="NCBI Taxonomy" id="191770"/>
    <lineage>
        <taxon>Bacteria</taxon>
        <taxon>Bacillati</taxon>
        <taxon>Bacillota</taxon>
        <taxon>Bacilli</taxon>
        <taxon>Lactobacillales</taxon>
        <taxon>Carnobacteriaceae</taxon>
        <taxon>Marinilactibacillus</taxon>
    </lineage>
</organism>
<dbReference type="OrthoDB" id="2970079at2"/>
<dbReference type="EMBL" id="VBTE01000111">
    <property type="protein sequence ID" value="TLQ03696.1"/>
    <property type="molecule type" value="Genomic_DNA"/>
</dbReference>
<dbReference type="RefSeq" id="WP_138473272.1">
    <property type="nucleotide sequence ID" value="NZ_VBTE01000111.1"/>
</dbReference>
<dbReference type="AlphaFoldDB" id="A0A5R9BSK2"/>
<gene>
    <name evidence="1" type="ORF">FEZ48_13980</name>
</gene>
<protein>
    <submittedName>
        <fullName evidence="1">Uncharacterized protein</fullName>
    </submittedName>
</protein>
<proteinExistence type="predicted"/>